<evidence type="ECO:0000313" key="6">
    <source>
        <dbReference type="Proteomes" id="UP000291501"/>
    </source>
</evidence>
<comment type="caution">
    <text evidence="3">The sequence shown here is derived from an EMBL/GenBank/DDBJ whole genome shotgun (WGS) entry which is preliminary data.</text>
</comment>
<dbReference type="EMBL" id="SHPO01000008">
    <property type="protein sequence ID" value="TCD79027.1"/>
    <property type="molecule type" value="Genomic_DNA"/>
</dbReference>
<dbReference type="Proteomes" id="UP000294241">
    <property type="component" value="Unassembled WGS sequence"/>
</dbReference>
<reference evidence="3" key="2">
    <citation type="submission" date="2019-02" db="EMBL/GenBank/DDBJ databases">
        <authorList>
            <person name="Odamaki T."/>
        </authorList>
    </citation>
    <scope>NUCLEOTIDE SEQUENCE</scope>
    <source>
        <strain evidence="3">MCC10004</strain>
        <strain evidence="4">MCC10100</strain>
        <strain evidence="5">MCC10126</strain>
    </source>
</reference>
<dbReference type="EMBL" id="SHTN01000007">
    <property type="protein sequence ID" value="TCF84990.1"/>
    <property type="molecule type" value="Genomic_DNA"/>
</dbReference>
<protein>
    <submittedName>
        <fullName evidence="3">Uncharacterized protein</fullName>
    </submittedName>
</protein>
<dbReference type="RefSeq" id="WP_065437287.1">
    <property type="nucleotide sequence ID" value="NZ_BCYK01000043.1"/>
</dbReference>
<proteinExistence type="predicted"/>
<dbReference type="Proteomes" id="UP000293475">
    <property type="component" value="Unassembled WGS sequence"/>
</dbReference>
<evidence type="ECO:0000313" key="5">
    <source>
        <dbReference type="EMBL" id="TCF84990.1"/>
    </source>
</evidence>
<feature type="transmembrane region" description="Helical" evidence="2">
    <location>
        <begin position="99"/>
        <end position="121"/>
    </location>
</feature>
<feature type="region of interest" description="Disordered" evidence="1">
    <location>
        <begin position="1"/>
        <end position="30"/>
    </location>
</feature>
<feature type="transmembrane region" description="Helical" evidence="2">
    <location>
        <begin position="168"/>
        <end position="187"/>
    </location>
</feature>
<name>A0A4R0SEN1_BIFLL</name>
<evidence type="ECO:0000256" key="1">
    <source>
        <dbReference type="SAM" id="MobiDB-lite"/>
    </source>
</evidence>
<sequence>MSKHSRNDGRQPEQYARLSESPSEDESDEEFRQFLLTKGDRNDPAVRDMLKTIDRDKYERSAANGGPTLEYESHGLLALTVPHLHGPRPGRRAFGMRGVVLKSLWFLSVFVVSVVVQVVFMDVAKANGSDDWWPLMAVPNVGVFVIVFASMALSPFIVYAIGSLWPRLTVPFVMFASLAMLAVGSFVGQEVGRRWLWDRYVATGLLKPGDFVDWSSDRLPAPLAQPASGGWWVIGLVAGVLLVSGSLFLYREDRYRGSNILPRYISYGGGLVGLVAAIGIALTRHVSGFALVAAPLVALFVGFLWFPLDLAAACFCVDNRRESCGEWPAAFWLTAEALFVIGVCTALPMA</sequence>
<feature type="transmembrane region" description="Helical" evidence="2">
    <location>
        <begin position="261"/>
        <end position="282"/>
    </location>
</feature>
<feature type="transmembrane region" description="Helical" evidence="2">
    <location>
        <begin position="229"/>
        <end position="249"/>
    </location>
</feature>
<accession>A0A4R0SEN1</accession>
<keyword evidence="2" id="KW-0812">Transmembrane</keyword>
<feature type="transmembrane region" description="Helical" evidence="2">
    <location>
        <begin position="141"/>
        <end position="161"/>
    </location>
</feature>
<keyword evidence="2" id="KW-1133">Transmembrane helix</keyword>
<evidence type="ECO:0000313" key="7">
    <source>
        <dbReference type="Proteomes" id="UP000293475"/>
    </source>
</evidence>
<dbReference type="Proteomes" id="UP000291501">
    <property type="component" value="Unassembled WGS sequence"/>
</dbReference>
<gene>
    <name evidence="3" type="ORF">MCC10004_0414</name>
    <name evidence="4" type="ORF">MCC10100_0456</name>
    <name evidence="5" type="ORF">MCC10126_0498</name>
</gene>
<organism evidence="3 7">
    <name type="scientific">Bifidobacterium longum subsp. longum</name>
    <dbReference type="NCBI Taxonomy" id="1679"/>
    <lineage>
        <taxon>Bacteria</taxon>
        <taxon>Bacillati</taxon>
        <taxon>Actinomycetota</taxon>
        <taxon>Actinomycetes</taxon>
        <taxon>Bifidobacteriales</taxon>
        <taxon>Bifidobacteriaceae</taxon>
        <taxon>Bifidobacterium</taxon>
    </lineage>
</organism>
<evidence type="ECO:0000313" key="4">
    <source>
        <dbReference type="EMBL" id="TCF40415.1"/>
    </source>
</evidence>
<reference evidence="6 7" key="1">
    <citation type="journal article" date="2018" name="Sci. Rep.">
        <title>Genomic diversity and distribution of Bifidobacterium longum subsp. longum across the human lifespan.</title>
        <authorList>
            <person name="Odamaki T."/>
            <person name="Bottacini F."/>
            <person name="Kato K."/>
            <person name="Mitsuyama E."/>
            <person name="Yoshida K."/>
            <person name="Horigome A."/>
            <person name="Xiao J.Z."/>
            <person name="van Sinderen D."/>
        </authorList>
    </citation>
    <scope>NUCLEOTIDE SEQUENCE [LARGE SCALE GENOMIC DNA]</scope>
    <source>
        <strain evidence="3 7">MCC10004</strain>
        <strain evidence="4 8">MCC10100</strain>
        <strain evidence="5 6">MCC10126</strain>
    </source>
</reference>
<feature type="transmembrane region" description="Helical" evidence="2">
    <location>
        <begin position="288"/>
        <end position="317"/>
    </location>
</feature>
<evidence type="ECO:0000313" key="8">
    <source>
        <dbReference type="Proteomes" id="UP000294241"/>
    </source>
</evidence>
<evidence type="ECO:0000256" key="2">
    <source>
        <dbReference type="SAM" id="Phobius"/>
    </source>
</evidence>
<dbReference type="AlphaFoldDB" id="A0A4R0SEN1"/>
<dbReference type="EMBL" id="SHST01000015">
    <property type="protein sequence ID" value="TCF40415.1"/>
    <property type="molecule type" value="Genomic_DNA"/>
</dbReference>
<feature type="transmembrane region" description="Helical" evidence="2">
    <location>
        <begin position="329"/>
        <end position="349"/>
    </location>
</feature>
<feature type="compositionally biased region" description="Basic and acidic residues" evidence="1">
    <location>
        <begin position="1"/>
        <end position="11"/>
    </location>
</feature>
<evidence type="ECO:0000313" key="3">
    <source>
        <dbReference type="EMBL" id="TCD79027.1"/>
    </source>
</evidence>
<keyword evidence="2" id="KW-0472">Membrane</keyword>